<feature type="compositionally biased region" description="Basic residues" evidence="1">
    <location>
        <begin position="187"/>
        <end position="198"/>
    </location>
</feature>
<feature type="compositionally biased region" description="Basic residues" evidence="1">
    <location>
        <begin position="103"/>
        <end position="125"/>
    </location>
</feature>
<feature type="compositionally biased region" description="Basic and acidic residues" evidence="1">
    <location>
        <begin position="350"/>
        <end position="363"/>
    </location>
</feature>
<reference evidence="2" key="1">
    <citation type="submission" date="2020-02" db="EMBL/GenBank/DDBJ databases">
        <authorList>
            <person name="Meier V. D."/>
        </authorList>
    </citation>
    <scope>NUCLEOTIDE SEQUENCE</scope>
    <source>
        <strain evidence="2">AVDCRST_MAG16</strain>
    </source>
</reference>
<accession>A0A6J4LIC6</accession>
<feature type="compositionally biased region" description="Basic residues" evidence="1">
    <location>
        <begin position="63"/>
        <end position="74"/>
    </location>
</feature>
<evidence type="ECO:0000313" key="2">
    <source>
        <dbReference type="EMBL" id="CAA9334531.1"/>
    </source>
</evidence>
<protein>
    <submittedName>
        <fullName evidence="2">Diguanylate cyclase/phosphodiesterase (GGDEF &amp; EAL domains) with PAS/PAC sensor(S)</fullName>
    </submittedName>
</protein>
<feature type="compositionally biased region" description="Basic residues" evidence="1">
    <location>
        <begin position="291"/>
        <end position="311"/>
    </location>
</feature>
<proteinExistence type="predicted"/>
<feature type="compositionally biased region" description="Basic residues" evidence="1">
    <location>
        <begin position="265"/>
        <end position="278"/>
    </location>
</feature>
<evidence type="ECO:0000256" key="1">
    <source>
        <dbReference type="SAM" id="MobiDB-lite"/>
    </source>
</evidence>
<sequence>VPTDPRACTLARPDRRGRRARAADGRQLVRRCRPPAAHGGADAPADVGGVGQRVRRDRPGAALRRRRARDRRPARGQLHAARRDVLRTRPGRQLPAAHPQRPPGRRGRSARHGPRRQHRGVRRRPAAGPDGGGRGHAVRGRPDGSPDARAPRPRRARAAGAGAARPAAAGPVGRGVAAGATGAAARALRRPVRGRPARRPAADHRPDHRTRRRRRGPDPLHRRQPGPAGGRGVGALAGPVVRRRQPPRPARGARRGDGRGGPRPAGRRAGGRRGVHQPRPRDAGQRAPARSARRSRAAPHRRGDHRARARAGLRGAQGGAAAVPRPGSAPRGRRRRRGLRQPAARAGRRPRPDQGRHGADPRRGQRSGAADPAGRPRRLRRGDRLPHRRGGGRDRGGAADRGPLRHRPGAGVRAGPTEHDPGVERLRGRV</sequence>
<feature type="compositionally biased region" description="Basic and acidic residues" evidence="1">
    <location>
        <begin position="416"/>
        <end position="430"/>
    </location>
</feature>
<feature type="compositionally biased region" description="Low complexity" evidence="1">
    <location>
        <begin position="34"/>
        <end position="47"/>
    </location>
</feature>
<organism evidence="2">
    <name type="scientific">uncultured Frankineae bacterium</name>
    <dbReference type="NCBI Taxonomy" id="437475"/>
    <lineage>
        <taxon>Bacteria</taxon>
        <taxon>Bacillati</taxon>
        <taxon>Actinomycetota</taxon>
        <taxon>Actinomycetes</taxon>
        <taxon>Frankiales</taxon>
        <taxon>environmental samples</taxon>
    </lineage>
</organism>
<dbReference type="EMBL" id="CADCUE010000129">
    <property type="protein sequence ID" value="CAA9334531.1"/>
    <property type="molecule type" value="Genomic_DNA"/>
</dbReference>
<feature type="non-terminal residue" evidence="2">
    <location>
        <position position="1"/>
    </location>
</feature>
<dbReference type="AlphaFoldDB" id="A0A6J4LIC6"/>
<gene>
    <name evidence="2" type="ORF">AVDCRST_MAG16-1471</name>
</gene>
<feature type="compositionally biased region" description="Basic and acidic residues" evidence="1">
    <location>
        <begin position="140"/>
        <end position="150"/>
    </location>
</feature>
<feature type="compositionally biased region" description="Low complexity" evidence="1">
    <location>
        <begin position="312"/>
        <end position="330"/>
    </location>
</feature>
<feature type="non-terminal residue" evidence="2">
    <location>
        <position position="430"/>
    </location>
</feature>
<feature type="compositionally biased region" description="Basic residues" evidence="1">
    <location>
        <begin position="375"/>
        <end position="390"/>
    </location>
</feature>
<name>A0A6J4LIC6_9ACTN</name>
<feature type="compositionally biased region" description="Low complexity" evidence="1">
    <location>
        <begin position="158"/>
        <end position="186"/>
    </location>
</feature>
<feature type="region of interest" description="Disordered" evidence="1">
    <location>
        <begin position="1"/>
        <end position="430"/>
    </location>
</feature>